<evidence type="ECO:0000313" key="2">
    <source>
        <dbReference type="EMBL" id="MFD0989820.1"/>
    </source>
</evidence>
<reference evidence="3" key="1">
    <citation type="journal article" date="2019" name="Int. J. Syst. Evol. Microbiol.">
        <title>The Global Catalogue of Microorganisms (GCM) 10K type strain sequencing project: providing services to taxonomists for standard genome sequencing and annotation.</title>
        <authorList>
            <consortium name="The Broad Institute Genomics Platform"/>
            <consortium name="The Broad Institute Genome Sequencing Center for Infectious Disease"/>
            <person name="Wu L."/>
            <person name="Ma J."/>
        </authorList>
    </citation>
    <scope>NUCLEOTIDE SEQUENCE [LARGE SCALE GENOMIC DNA]</scope>
    <source>
        <strain evidence="3">CCUG 62414</strain>
    </source>
</reference>
<feature type="transmembrane region" description="Helical" evidence="1">
    <location>
        <begin position="75"/>
        <end position="96"/>
    </location>
</feature>
<keyword evidence="1" id="KW-0812">Transmembrane</keyword>
<sequence length="101" mass="11572">MELFSISILGFCLFLSIFEVKVVVTLFKQRKHKTFKHSSVFSEEKSADANLELPKKKDFVSKWQRESTGSRKVKGAMSLPILILALVLLLICMYVLDSKFN</sequence>
<feature type="transmembrane region" description="Helical" evidence="1">
    <location>
        <begin position="6"/>
        <end position="27"/>
    </location>
</feature>
<name>A0ABW3JH52_9FLAO</name>
<dbReference type="EMBL" id="JBHTJI010000001">
    <property type="protein sequence ID" value="MFD0989820.1"/>
    <property type="molecule type" value="Genomic_DNA"/>
</dbReference>
<evidence type="ECO:0000256" key="1">
    <source>
        <dbReference type="SAM" id="Phobius"/>
    </source>
</evidence>
<organism evidence="2 3">
    <name type="scientific">Mariniflexile jejuense</name>
    <dbReference type="NCBI Taxonomy" id="1173582"/>
    <lineage>
        <taxon>Bacteria</taxon>
        <taxon>Pseudomonadati</taxon>
        <taxon>Bacteroidota</taxon>
        <taxon>Flavobacteriia</taxon>
        <taxon>Flavobacteriales</taxon>
        <taxon>Flavobacteriaceae</taxon>
        <taxon>Mariniflexile</taxon>
    </lineage>
</organism>
<comment type="caution">
    <text evidence="2">The sequence shown here is derived from an EMBL/GenBank/DDBJ whole genome shotgun (WGS) entry which is preliminary data.</text>
</comment>
<keyword evidence="1" id="KW-0472">Membrane</keyword>
<accession>A0ABW3JH52</accession>
<evidence type="ECO:0000313" key="3">
    <source>
        <dbReference type="Proteomes" id="UP001597061"/>
    </source>
</evidence>
<keyword evidence="1" id="KW-1133">Transmembrane helix</keyword>
<keyword evidence="3" id="KW-1185">Reference proteome</keyword>
<gene>
    <name evidence="2" type="ORF">ACFQ1R_06920</name>
</gene>
<proteinExistence type="predicted"/>
<protein>
    <submittedName>
        <fullName evidence="2">Uncharacterized protein</fullName>
    </submittedName>
</protein>
<dbReference type="Proteomes" id="UP001597061">
    <property type="component" value="Unassembled WGS sequence"/>
</dbReference>